<reference evidence="1 2" key="1">
    <citation type="journal article" date="2017" name="Environ. Microbiol.">
        <title>Decay of the glycolytic pathway and adaptation to intranuclear parasitism within Enterocytozoonidae microsporidia.</title>
        <authorList>
            <person name="Wiredu Boakye D."/>
            <person name="Jaroenlak P."/>
            <person name="Prachumwat A."/>
            <person name="Williams T.A."/>
            <person name="Bateman K.S."/>
            <person name="Itsathitphaisarn O."/>
            <person name="Sritunyalucksana K."/>
            <person name="Paszkiewicz K.H."/>
            <person name="Moore K.A."/>
            <person name="Stentiford G.D."/>
            <person name="Williams B.A."/>
        </authorList>
    </citation>
    <scope>NUCLEOTIDE SEQUENCE [LARGE SCALE GENOMIC DNA]</scope>
    <source>
        <strain evidence="1 2">GB1</strain>
    </source>
</reference>
<proteinExistence type="predicted"/>
<dbReference type="Proteomes" id="UP000192356">
    <property type="component" value="Unassembled WGS sequence"/>
</dbReference>
<evidence type="ECO:0000313" key="2">
    <source>
        <dbReference type="Proteomes" id="UP000192356"/>
    </source>
</evidence>
<evidence type="ECO:0000313" key="1">
    <source>
        <dbReference type="EMBL" id="ORD95370.1"/>
    </source>
</evidence>
<dbReference type="VEuPathDB" id="MicrosporidiaDB:HERIO_2547"/>
<comment type="caution">
    <text evidence="1">The sequence shown here is derived from an EMBL/GenBank/DDBJ whole genome shotgun (WGS) entry which is preliminary data.</text>
</comment>
<keyword evidence="2" id="KW-1185">Reference proteome</keyword>
<dbReference type="VEuPathDB" id="MicrosporidiaDB:A0H76_2843"/>
<dbReference type="AlphaFoldDB" id="A0A1X0Q6K6"/>
<dbReference type="EMBL" id="LVKB01000356">
    <property type="protein sequence ID" value="ORD95370.1"/>
    <property type="molecule type" value="Genomic_DNA"/>
</dbReference>
<name>A0A1X0Q6K6_9MICR</name>
<organism evidence="1 2">
    <name type="scientific">Hepatospora eriocheir</name>
    <dbReference type="NCBI Taxonomy" id="1081669"/>
    <lineage>
        <taxon>Eukaryota</taxon>
        <taxon>Fungi</taxon>
        <taxon>Fungi incertae sedis</taxon>
        <taxon>Microsporidia</taxon>
        <taxon>Hepatosporidae</taxon>
        <taxon>Hepatospora</taxon>
    </lineage>
</organism>
<gene>
    <name evidence="1" type="ORF">HERIO_2547</name>
</gene>
<protein>
    <submittedName>
        <fullName evidence="1">Uncharacterized protein</fullName>
    </submittedName>
</protein>
<accession>A0A1X0Q6K6</accession>
<sequence>MIVQINKSLFRYKQEYHLDKQPVRKIWVFELVDCLFSPAKISLHIVSNNTAKISLPIIKRICVSEIVIHNDQ</sequence>